<dbReference type="Proteomes" id="UP000271241">
    <property type="component" value="Unassembled WGS sequence"/>
</dbReference>
<dbReference type="PROSITE" id="PS00061">
    <property type="entry name" value="ADH_SHORT"/>
    <property type="match status" value="1"/>
</dbReference>
<evidence type="ECO:0000313" key="5">
    <source>
        <dbReference type="Proteomes" id="UP000271241"/>
    </source>
</evidence>
<sequence length="105" mass="11339">MLRRNDGHIVTMASSLGILGAAGLASYCSSKGAAILFHDALHHELDLLGSKVRTSVVCPSHITTNMFSDLGALNTFFQPRITPQQVADVIVAAVDEKRSRDIYMP</sequence>
<evidence type="ECO:0000256" key="1">
    <source>
        <dbReference type="ARBA" id="ARBA00006484"/>
    </source>
</evidence>
<name>A0A4P9XPR0_9FUNG</name>
<feature type="non-terminal residue" evidence="4">
    <location>
        <position position="105"/>
    </location>
</feature>
<dbReference type="AlphaFoldDB" id="A0A4P9XPR0"/>
<dbReference type="InterPro" id="IPR020904">
    <property type="entry name" value="Sc_DH/Rdtase_CS"/>
</dbReference>
<dbReference type="InterPro" id="IPR002347">
    <property type="entry name" value="SDR_fam"/>
</dbReference>
<keyword evidence="5" id="KW-1185">Reference proteome</keyword>
<dbReference type="GO" id="GO:0016616">
    <property type="term" value="F:oxidoreductase activity, acting on the CH-OH group of donors, NAD or NADP as acceptor"/>
    <property type="evidence" value="ECO:0007669"/>
    <property type="project" value="TreeGrafter"/>
</dbReference>
<keyword evidence="3" id="KW-0560">Oxidoreductase</keyword>
<dbReference type="InterPro" id="IPR036291">
    <property type="entry name" value="NAD(P)-bd_dom_sf"/>
</dbReference>
<evidence type="ECO:0000256" key="2">
    <source>
        <dbReference type="ARBA" id="ARBA00022857"/>
    </source>
</evidence>
<gene>
    <name evidence="4" type="ORF">THASP1DRAFT_6881</name>
</gene>
<evidence type="ECO:0000256" key="3">
    <source>
        <dbReference type="ARBA" id="ARBA00023002"/>
    </source>
</evidence>
<dbReference type="SUPFAM" id="SSF51735">
    <property type="entry name" value="NAD(P)-binding Rossmann-fold domains"/>
    <property type="match status" value="1"/>
</dbReference>
<organism evidence="4 5">
    <name type="scientific">Thamnocephalis sphaerospora</name>
    <dbReference type="NCBI Taxonomy" id="78915"/>
    <lineage>
        <taxon>Eukaryota</taxon>
        <taxon>Fungi</taxon>
        <taxon>Fungi incertae sedis</taxon>
        <taxon>Zoopagomycota</taxon>
        <taxon>Zoopagomycotina</taxon>
        <taxon>Zoopagomycetes</taxon>
        <taxon>Zoopagales</taxon>
        <taxon>Sigmoideomycetaceae</taxon>
        <taxon>Thamnocephalis</taxon>
    </lineage>
</organism>
<dbReference type="PANTHER" id="PTHR24322:SF736">
    <property type="entry name" value="RETINOL DEHYDROGENASE 10"/>
    <property type="match status" value="1"/>
</dbReference>
<keyword evidence="2" id="KW-0521">NADP</keyword>
<accession>A0A4P9XPR0</accession>
<proteinExistence type="inferred from homology"/>
<dbReference type="PRINTS" id="PR00081">
    <property type="entry name" value="GDHRDH"/>
</dbReference>
<dbReference type="EMBL" id="KZ992720">
    <property type="protein sequence ID" value="RKP07431.1"/>
    <property type="molecule type" value="Genomic_DNA"/>
</dbReference>
<evidence type="ECO:0000313" key="4">
    <source>
        <dbReference type="EMBL" id="RKP07431.1"/>
    </source>
</evidence>
<comment type="similarity">
    <text evidence="1">Belongs to the short-chain dehydrogenases/reductases (SDR) family.</text>
</comment>
<dbReference type="Gene3D" id="3.40.50.720">
    <property type="entry name" value="NAD(P)-binding Rossmann-like Domain"/>
    <property type="match status" value="1"/>
</dbReference>
<dbReference type="Pfam" id="PF00106">
    <property type="entry name" value="adh_short"/>
    <property type="match status" value="1"/>
</dbReference>
<protein>
    <submittedName>
        <fullName evidence="4">Uncharacterized protein</fullName>
    </submittedName>
</protein>
<reference evidence="5" key="1">
    <citation type="journal article" date="2018" name="Nat. Microbiol.">
        <title>Leveraging single-cell genomics to expand the fungal tree of life.</title>
        <authorList>
            <person name="Ahrendt S.R."/>
            <person name="Quandt C.A."/>
            <person name="Ciobanu D."/>
            <person name="Clum A."/>
            <person name="Salamov A."/>
            <person name="Andreopoulos B."/>
            <person name="Cheng J.F."/>
            <person name="Woyke T."/>
            <person name="Pelin A."/>
            <person name="Henrissat B."/>
            <person name="Reynolds N.K."/>
            <person name="Benny G.L."/>
            <person name="Smith M.E."/>
            <person name="James T.Y."/>
            <person name="Grigoriev I.V."/>
        </authorList>
    </citation>
    <scope>NUCLEOTIDE SEQUENCE [LARGE SCALE GENOMIC DNA]</scope>
    <source>
        <strain evidence="5">RSA 1356</strain>
    </source>
</reference>
<dbReference type="STRING" id="78915.A0A4P9XPR0"/>
<dbReference type="PANTHER" id="PTHR24322">
    <property type="entry name" value="PKSB"/>
    <property type="match status" value="1"/>
</dbReference>
<dbReference type="OrthoDB" id="10253736at2759"/>